<dbReference type="AlphaFoldDB" id="A0A3D9RIU7"/>
<dbReference type="SUPFAM" id="SSF82171">
    <property type="entry name" value="DPP6 N-terminal domain-like"/>
    <property type="match status" value="1"/>
</dbReference>
<dbReference type="Gene3D" id="2.120.10.30">
    <property type="entry name" value="TolB, C-terminal domain"/>
    <property type="match status" value="1"/>
</dbReference>
<gene>
    <name evidence="3" type="ORF">A8990_12324</name>
</gene>
<accession>A0A3D9RIU7</accession>
<comment type="caution">
    <text evidence="3">The sequence shown here is derived from an EMBL/GenBank/DDBJ whole genome shotgun (WGS) entry which is preliminary data.</text>
</comment>
<keyword evidence="1" id="KW-0732">Signal</keyword>
<dbReference type="SUPFAM" id="SSF55383">
    <property type="entry name" value="Copper amine oxidase, domain N"/>
    <property type="match status" value="1"/>
</dbReference>
<dbReference type="RefSeq" id="WP_116190532.1">
    <property type="nucleotide sequence ID" value="NZ_QTTN01000023.1"/>
</dbReference>
<dbReference type="OrthoDB" id="2768010at2"/>
<dbReference type="Proteomes" id="UP000256304">
    <property type="component" value="Unassembled WGS sequence"/>
</dbReference>
<evidence type="ECO:0000256" key="1">
    <source>
        <dbReference type="SAM" id="SignalP"/>
    </source>
</evidence>
<dbReference type="Pfam" id="PF07833">
    <property type="entry name" value="Cu_amine_oxidN1"/>
    <property type="match status" value="1"/>
</dbReference>
<keyword evidence="4" id="KW-1185">Reference proteome</keyword>
<proteinExistence type="predicted"/>
<dbReference type="EMBL" id="QTTN01000023">
    <property type="protein sequence ID" value="REE78896.1"/>
    <property type="molecule type" value="Genomic_DNA"/>
</dbReference>
<dbReference type="InterPro" id="IPR012854">
    <property type="entry name" value="Cu_amine_oxidase-like_N"/>
</dbReference>
<evidence type="ECO:0000313" key="3">
    <source>
        <dbReference type="EMBL" id="REE78896.1"/>
    </source>
</evidence>
<name>A0A3D9RIU7_9BACL</name>
<feature type="signal peptide" evidence="1">
    <location>
        <begin position="1"/>
        <end position="26"/>
    </location>
</feature>
<protein>
    <submittedName>
        <fullName evidence="3">Copper amine oxidase-like protein</fullName>
    </submittedName>
</protein>
<sequence>MSMKKTLMITALAAALSTTATGVVSAATATGVTSAAATLNVMVNDTAVQVRTIQAQGAAFVSLRDLGTAIGALFVVNVKAGVTGYVAGHAVELHAGSNEAIVDGEAVTLEQAVQSVGGSYYIAPEDFLTVFGVDGNVDDEGALSVDSVQKVHADAASWLDAGHLLASELTETGRNDYIVDAKTGAFKLVLASESASELTVSPNGALAAYTNEDGVVSVIDLKSSNFASRTVSTDNSIKPELVWAADSSAIYFLQGDKGTVIAKMNVADGTISTVLNDKVDYKSSLSVSKDGTKFFYVVTKPGTVTADATKPVDADDVAIDTTGTEPQVFSFDASVKDGKPVQVTSQTDDKVFVGTTTDGSKGVYVSVVDGKPSTLVAVKADKTSTTLIGDKDVLAATIVEDTVYALVINSDDTTSLIKVDVASGKTEELGKSDADVSEVIAAPGTPVAVYADGAVQVVNGTTLKKVTK</sequence>
<feature type="domain" description="Copper amine oxidase-like N-terminal" evidence="2">
    <location>
        <begin position="43"/>
        <end position="140"/>
    </location>
</feature>
<feature type="chain" id="PRO_5017633827" evidence="1">
    <location>
        <begin position="27"/>
        <end position="468"/>
    </location>
</feature>
<dbReference type="InterPro" id="IPR036582">
    <property type="entry name" value="Mao_N_sf"/>
</dbReference>
<evidence type="ECO:0000259" key="2">
    <source>
        <dbReference type="Pfam" id="PF07833"/>
    </source>
</evidence>
<reference evidence="3 4" key="1">
    <citation type="submission" date="2018-08" db="EMBL/GenBank/DDBJ databases">
        <title>Genomic Encyclopedia of Type Strains, Phase III (KMG-III): the genomes of soil and plant-associated and newly described type strains.</title>
        <authorList>
            <person name="Whitman W."/>
        </authorList>
    </citation>
    <scope>NUCLEOTIDE SEQUENCE [LARGE SCALE GENOMIC DNA]</scope>
    <source>
        <strain evidence="3 4">CGMCC 1.10966</strain>
    </source>
</reference>
<organism evidence="3 4">
    <name type="scientific">Paenibacillus taihuensis</name>
    <dbReference type="NCBI Taxonomy" id="1156355"/>
    <lineage>
        <taxon>Bacteria</taxon>
        <taxon>Bacillati</taxon>
        <taxon>Bacillota</taxon>
        <taxon>Bacilli</taxon>
        <taxon>Bacillales</taxon>
        <taxon>Paenibacillaceae</taxon>
        <taxon>Paenibacillus</taxon>
    </lineage>
</organism>
<dbReference type="InterPro" id="IPR011042">
    <property type="entry name" value="6-blade_b-propeller_TolB-like"/>
</dbReference>
<evidence type="ECO:0000313" key="4">
    <source>
        <dbReference type="Proteomes" id="UP000256304"/>
    </source>
</evidence>